<evidence type="ECO:0000256" key="1">
    <source>
        <dbReference type="PROSITE-ProRule" id="PRU00285"/>
    </source>
</evidence>
<reference evidence="4" key="1">
    <citation type="submission" date="2022-08" db="EMBL/GenBank/DDBJ databases">
        <title>Catabolic pathway analysis in culturable SAR92 clade bacteria reveals their overlooked roles in DMSP degradation in coastal seas.</title>
        <authorList>
            <person name="He X."/>
            <person name="Zhang X."/>
            <person name="Zhang Y."/>
        </authorList>
    </citation>
    <scope>NUCLEOTIDE SEQUENCE</scope>
    <source>
        <strain evidence="4">H455</strain>
    </source>
</reference>
<evidence type="ECO:0000313" key="4">
    <source>
        <dbReference type="EMBL" id="UVW36324.1"/>
    </source>
</evidence>
<dbReference type="Gene3D" id="2.60.40.790">
    <property type="match status" value="1"/>
</dbReference>
<sequence length="113" mass="12746">MDIYRPQVDISGDDKQYEIVLDAPGLSEEDLAIEVKDDVLTIKGEKEEKHEQGDKQFYRVERSYGSFQRTLSLPVDATTDGIKAKLTDGVLRLRIPRSQPQQSNVKHIAISSS</sequence>
<dbReference type="CDD" id="cd06464">
    <property type="entry name" value="ACD_sHsps-like"/>
    <property type="match status" value="1"/>
</dbReference>
<feature type="domain" description="SHSP" evidence="3">
    <location>
        <begin position="1"/>
        <end position="113"/>
    </location>
</feature>
<evidence type="ECO:0000259" key="3">
    <source>
        <dbReference type="PROSITE" id="PS01031"/>
    </source>
</evidence>
<dbReference type="PANTHER" id="PTHR11527">
    <property type="entry name" value="HEAT-SHOCK PROTEIN 20 FAMILY MEMBER"/>
    <property type="match status" value="1"/>
</dbReference>
<dbReference type="Pfam" id="PF00011">
    <property type="entry name" value="HSP20"/>
    <property type="match status" value="1"/>
</dbReference>
<dbReference type="InterPro" id="IPR031107">
    <property type="entry name" value="Small_HSP"/>
</dbReference>
<evidence type="ECO:0000256" key="2">
    <source>
        <dbReference type="RuleBase" id="RU003616"/>
    </source>
</evidence>
<proteinExistence type="inferred from homology"/>
<dbReference type="SUPFAM" id="SSF49764">
    <property type="entry name" value="HSP20-like chaperones"/>
    <property type="match status" value="1"/>
</dbReference>
<name>A0ABY5TR68_9GAMM</name>
<evidence type="ECO:0000313" key="5">
    <source>
        <dbReference type="Proteomes" id="UP001059934"/>
    </source>
</evidence>
<gene>
    <name evidence="4" type="ORF">NYF23_04270</name>
</gene>
<dbReference type="PROSITE" id="PS01031">
    <property type="entry name" value="SHSP"/>
    <property type="match status" value="1"/>
</dbReference>
<dbReference type="InterPro" id="IPR008978">
    <property type="entry name" value="HSP20-like_chaperone"/>
</dbReference>
<comment type="similarity">
    <text evidence="1 2">Belongs to the small heat shock protein (HSP20) family.</text>
</comment>
<keyword evidence="5" id="KW-1185">Reference proteome</keyword>
<dbReference type="EMBL" id="CP103416">
    <property type="protein sequence ID" value="UVW36324.1"/>
    <property type="molecule type" value="Genomic_DNA"/>
</dbReference>
<accession>A0ABY5TR68</accession>
<protein>
    <submittedName>
        <fullName evidence="4">Hsp20/alpha crystallin family protein</fullName>
    </submittedName>
</protein>
<organism evidence="4 5">
    <name type="scientific">SAR92 clade bacterium H455</name>
    <dbReference type="NCBI Taxonomy" id="2974818"/>
    <lineage>
        <taxon>Bacteria</taxon>
        <taxon>Pseudomonadati</taxon>
        <taxon>Pseudomonadota</taxon>
        <taxon>Gammaproteobacteria</taxon>
        <taxon>Cellvibrionales</taxon>
        <taxon>Porticoccaceae</taxon>
        <taxon>SAR92 clade</taxon>
    </lineage>
</organism>
<dbReference type="Proteomes" id="UP001059934">
    <property type="component" value="Chromosome"/>
</dbReference>
<dbReference type="InterPro" id="IPR002068">
    <property type="entry name" value="A-crystallin/Hsp20_dom"/>
</dbReference>